<evidence type="ECO:0000256" key="5">
    <source>
        <dbReference type="ARBA" id="ARBA00022989"/>
    </source>
</evidence>
<dbReference type="GO" id="GO:0004930">
    <property type="term" value="F:G protein-coupled receptor activity"/>
    <property type="evidence" value="ECO:0007669"/>
    <property type="project" value="UniProtKB-KW"/>
</dbReference>
<keyword evidence="8" id="KW-0675">Receptor</keyword>
<dbReference type="PRINTS" id="PR00237">
    <property type="entry name" value="GPCRRHODOPSN"/>
</dbReference>
<evidence type="ECO:0000256" key="4">
    <source>
        <dbReference type="ARBA" id="ARBA00022692"/>
    </source>
</evidence>
<dbReference type="GeneID" id="111242849"/>
<feature type="transmembrane region" description="Helical" evidence="10">
    <location>
        <begin position="422"/>
        <end position="446"/>
    </location>
</feature>
<name>A0A7M7M2X7_VARDE</name>
<feature type="transmembrane region" description="Helical" evidence="10">
    <location>
        <begin position="366"/>
        <end position="392"/>
    </location>
</feature>
<evidence type="ECO:0000313" key="13">
    <source>
        <dbReference type="Proteomes" id="UP000594260"/>
    </source>
</evidence>
<dbReference type="InParanoid" id="A0A7M7M2X7"/>
<dbReference type="RefSeq" id="XP_022643473.1">
    <property type="nucleotide sequence ID" value="XM_022787738.1"/>
</dbReference>
<keyword evidence="3" id="KW-1003">Cell membrane</keyword>
<dbReference type="AlphaFoldDB" id="A0A7M7M2X7"/>
<keyword evidence="4 10" id="KW-0812">Transmembrane</keyword>
<protein>
    <recommendedName>
        <fullName evidence="11">G-protein coupled receptors family 1 profile domain-containing protein</fullName>
    </recommendedName>
</protein>
<evidence type="ECO:0000256" key="2">
    <source>
        <dbReference type="ARBA" id="ARBA00010663"/>
    </source>
</evidence>
<feature type="transmembrane region" description="Helical" evidence="10">
    <location>
        <begin position="242"/>
        <end position="269"/>
    </location>
</feature>
<feature type="transmembrane region" description="Helical" evidence="10">
    <location>
        <begin position="281"/>
        <end position="305"/>
    </location>
</feature>
<reference evidence="12" key="1">
    <citation type="submission" date="2021-01" db="UniProtKB">
        <authorList>
            <consortium name="EnsemblMetazoa"/>
        </authorList>
    </citation>
    <scope>IDENTIFICATION</scope>
</reference>
<keyword evidence="6" id="KW-0297">G-protein coupled receptor</keyword>
<evidence type="ECO:0000256" key="3">
    <source>
        <dbReference type="ARBA" id="ARBA00022475"/>
    </source>
</evidence>
<evidence type="ECO:0000256" key="9">
    <source>
        <dbReference type="ARBA" id="ARBA00023224"/>
    </source>
</evidence>
<keyword evidence="5 10" id="KW-1133">Transmembrane helix</keyword>
<organism evidence="12 13">
    <name type="scientific">Varroa destructor</name>
    <name type="common">Honeybee mite</name>
    <dbReference type="NCBI Taxonomy" id="109461"/>
    <lineage>
        <taxon>Eukaryota</taxon>
        <taxon>Metazoa</taxon>
        <taxon>Ecdysozoa</taxon>
        <taxon>Arthropoda</taxon>
        <taxon>Chelicerata</taxon>
        <taxon>Arachnida</taxon>
        <taxon>Acari</taxon>
        <taxon>Parasitiformes</taxon>
        <taxon>Mesostigmata</taxon>
        <taxon>Gamasina</taxon>
        <taxon>Dermanyssoidea</taxon>
        <taxon>Varroidae</taxon>
        <taxon>Varroa</taxon>
    </lineage>
</organism>
<dbReference type="PROSITE" id="PS50262">
    <property type="entry name" value="G_PROTEIN_RECEP_F1_2"/>
    <property type="match status" value="1"/>
</dbReference>
<keyword evidence="7 10" id="KW-0472">Membrane</keyword>
<feature type="domain" description="G-protein coupled receptors family 1 profile" evidence="11">
    <location>
        <begin position="220"/>
        <end position="485"/>
    </location>
</feature>
<feature type="transmembrane region" description="Helical" evidence="10">
    <location>
        <begin position="206"/>
        <end position="230"/>
    </location>
</feature>
<keyword evidence="13" id="KW-1185">Reference proteome</keyword>
<dbReference type="Pfam" id="PF00001">
    <property type="entry name" value="7tm_1"/>
    <property type="match status" value="1"/>
</dbReference>
<dbReference type="InterPro" id="IPR017452">
    <property type="entry name" value="GPCR_Rhodpsn_7TM"/>
</dbReference>
<evidence type="ECO:0000256" key="7">
    <source>
        <dbReference type="ARBA" id="ARBA00023136"/>
    </source>
</evidence>
<evidence type="ECO:0000256" key="10">
    <source>
        <dbReference type="SAM" id="Phobius"/>
    </source>
</evidence>
<feature type="transmembrane region" description="Helical" evidence="10">
    <location>
        <begin position="326"/>
        <end position="346"/>
    </location>
</feature>
<dbReference type="Gene3D" id="1.20.1070.10">
    <property type="entry name" value="Rhodopsin 7-helix transmembrane proteins"/>
    <property type="match status" value="1"/>
</dbReference>
<comment type="subcellular location">
    <subcellularLocation>
        <location evidence="1">Cell membrane</location>
        <topology evidence="1">Multi-pass membrane protein</topology>
    </subcellularLocation>
</comment>
<dbReference type="SUPFAM" id="SSF81321">
    <property type="entry name" value="Family A G protein-coupled receptor-like"/>
    <property type="match status" value="1"/>
</dbReference>
<dbReference type="OrthoDB" id="9894375at2759"/>
<dbReference type="GO" id="GO:0005886">
    <property type="term" value="C:plasma membrane"/>
    <property type="evidence" value="ECO:0007669"/>
    <property type="project" value="UniProtKB-SubCell"/>
</dbReference>
<dbReference type="PANTHER" id="PTHR24249">
    <property type="entry name" value="HISTAMINE RECEPTOR-RELATED G-PROTEIN COUPLED RECEPTOR"/>
    <property type="match status" value="1"/>
</dbReference>
<proteinExistence type="inferred from homology"/>
<dbReference type="InterPro" id="IPR000276">
    <property type="entry name" value="GPCR_Rhodpsn"/>
</dbReference>
<evidence type="ECO:0000313" key="12">
    <source>
        <dbReference type="EnsemblMetazoa" id="XP_022643473"/>
    </source>
</evidence>
<sequence>MIRFSTAPACVGTVMDISRWQTRARFFFRKSGRVINVADGVCSCLHLQYFRQNHHKVKLLVGYSSDWKNTVPINRFKRLFRYHVVVAFVSRLDVDCGMPDVPYSTLSTTLSAGPTPLLLLLTMLPEHFADRLPAIILVQADSTLPSVFKAYSVKGIDDGDLNSSEPCDLNSSSSVAFEHLQLNNCTLVRGNGDIEDPNFAEVRMILYQWLVVISSLGMLASVFINLLVLFSARYIRKITPTVFFSLSLVAANAYAVITCTGSMAVNSFLPVVYEWSPNICWALLLEVFRMTGLTSSALHLLALAINHYVGILRPLHYASTITRRRLTLVIVALWVIPFVTYALIILNHPENDFRHLHCNYEFMTHLPYRVTVSSLFFAPLVIMTILYIHIFITVKRNHNSFLMGQKNQVGGNQLHIKRNVKAVITTLLILGTYLIGYMPAIVFYALTCDECPCPLNSLDVRTRTGFGIATNSLIFVKCLCDPIIYTVRMPEVRSGLRRMWLTGCWSKYLPTAAIDTDRKRTMTSLRSDTIPLNRRSLQDHRERRQLFANSDHGHLHNSPQTGHKHLCARTSLHSPDQAVTALA</sequence>
<evidence type="ECO:0000256" key="1">
    <source>
        <dbReference type="ARBA" id="ARBA00004651"/>
    </source>
</evidence>
<evidence type="ECO:0000259" key="11">
    <source>
        <dbReference type="PROSITE" id="PS50262"/>
    </source>
</evidence>
<dbReference type="KEGG" id="vde:111242849"/>
<dbReference type="EnsemblMetazoa" id="XM_022787738">
    <property type="protein sequence ID" value="XP_022643473"/>
    <property type="gene ID" value="LOC111242849"/>
</dbReference>
<evidence type="ECO:0000256" key="8">
    <source>
        <dbReference type="ARBA" id="ARBA00023170"/>
    </source>
</evidence>
<evidence type="ECO:0000256" key="6">
    <source>
        <dbReference type="ARBA" id="ARBA00023040"/>
    </source>
</evidence>
<dbReference type="InterPro" id="IPR050569">
    <property type="entry name" value="TAAR"/>
</dbReference>
<dbReference type="Proteomes" id="UP000594260">
    <property type="component" value="Unplaced"/>
</dbReference>
<keyword evidence="9" id="KW-0807">Transducer</keyword>
<accession>A0A7M7M2X7</accession>
<comment type="similarity">
    <text evidence="2">Belongs to the G-protein coupled receptor 1 family.</text>
</comment>
<dbReference type="PANTHER" id="PTHR24249:SF418">
    <property type="entry name" value="G-PROTEIN COUPLED RECEPTORS FAMILY 1 PROFILE DOMAIN-CONTAINING PROTEIN"/>
    <property type="match status" value="1"/>
</dbReference>